<accession>A0AAN9JB43</accession>
<dbReference type="GO" id="GO:0005524">
    <property type="term" value="F:ATP binding"/>
    <property type="evidence" value="ECO:0007669"/>
    <property type="project" value="UniProtKB-KW"/>
</dbReference>
<dbReference type="GO" id="GO:0140662">
    <property type="term" value="F:ATP-dependent protein folding chaperone"/>
    <property type="evidence" value="ECO:0007669"/>
    <property type="project" value="InterPro"/>
</dbReference>
<dbReference type="SUPFAM" id="SSF100934">
    <property type="entry name" value="Heat shock protein 70kD (HSP70), C-terminal subdomain"/>
    <property type="match status" value="1"/>
</dbReference>
<dbReference type="InterPro" id="IPR013126">
    <property type="entry name" value="Hsp_70_fam"/>
</dbReference>
<evidence type="ECO:0000256" key="1">
    <source>
        <dbReference type="ARBA" id="ARBA00022741"/>
    </source>
</evidence>
<dbReference type="InterPro" id="IPR029048">
    <property type="entry name" value="HSP70_C_sf"/>
</dbReference>
<proteinExistence type="predicted"/>
<organism evidence="3 4">
    <name type="scientific">Clitoria ternatea</name>
    <name type="common">Butterfly pea</name>
    <dbReference type="NCBI Taxonomy" id="43366"/>
    <lineage>
        <taxon>Eukaryota</taxon>
        <taxon>Viridiplantae</taxon>
        <taxon>Streptophyta</taxon>
        <taxon>Embryophyta</taxon>
        <taxon>Tracheophyta</taxon>
        <taxon>Spermatophyta</taxon>
        <taxon>Magnoliopsida</taxon>
        <taxon>eudicotyledons</taxon>
        <taxon>Gunneridae</taxon>
        <taxon>Pentapetalae</taxon>
        <taxon>rosids</taxon>
        <taxon>fabids</taxon>
        <taxon>Fabales</taxon>
        <taxon>Fabaceae</taxon>
        <taxon>Papilionoideae</taxon>
        <taxon>50 kb inversion clade</taxon>
        <taxon>NPAAA clade</taxon>
        <taxon>indigoferoid/millettioid clade</taxon>
        <taxon>Phaseoleae</taxon>
        <taxon>Clitoria</taxon>
    </lineage>
</organism>
<comment type="caution">
    <text evidence="3">The sequence shown here is derived from an EMBL/GenBank/DDBJ whole genome shotgun (WGS) entry which is preliminary data.</text>
</comment>
<dbReference type="Proteomes" id="UP001359559">
    <property type="component" value="Unassembled WGS sequence"/>
</dbReference>
<evidence type="ECO:0000313" key="3">
    <source>
        <dbReference type="EMBL" id="KAK7295695.1"/>
    </source>
</evidence>
<dbReference type="Gene3D" id="1.20.1270.10">
    <property type="match status" value="1"/>
</dbReference>
<evidence type="ECO:0000313" key="4">
    <source>
        <dbReference type="Proteomes" id="UP001359559"/>
    </source>
</evidence>
<keyword evidence="2" id="KW-0067">ATP-binding</keyword>
<dbReference type="AlphaFoldDB" id="A0AAN9JB43"/>
<keyword evidence="4" id="KW-1185">Reference proteome</keyword>
<gene>
    <name evidence="3" type="ORF">RJT34_18606</name>
</gene>
<keyword evidence="1" id="KW-0547">Nucleotide-binding</keyword>
<evidence type="ECO:0000256" key="2">
    <source>
        <dbReference type="ARBA" id="ARBA00022840"/>
    </source>
</evidence>
<protein>
    <submittedName>
        <fullName evidence="3">Uncharacterized protein</fullName>
    </submittedName>
</protein>
<name>A0AAN9JB43_CLITE</name>
<sequence length="160" mass="17691">MAVNEIERKISEAEKYKAEDEKRQKNVEARHALEKYAYSIRGVMSSMEDSFEVSEEDKERINDKVGHVLQWLAVNVDYAEEADFELMHGVLSSIFNLVIVKLIKGEDNCGVTGSAVGSSSNNNGSGKSRWLSILVKFALKAIYSAVTGDIIGVIVDCLSN</sequence>
<dbReference type="Pfam" id="PF00012">
    <property type="entry name" value="HSP70"/>
    <property type="match status" value="1"/>
</dbReference>
<reference evidence="3 4" key="1">
    <citation type="submission" date="2024-01" db="EMBL/GenBank/DDBJ databases">
        <title>The genomes of 5 underutilized Papilionoideae crops provide insights into root nodulation and disease resistance.</title>
        <authorList>
            <person name="Yuan L."/>
        </authorList>
    </citation>
    <scope>NUCLEOTIDE SEQUENCE [LARGE SCALE GENOMIC DNA]</scope>
    <source>
        <strain evidence="3">LY-2023</strain>
        <tissue evidence="3">Leaf</tissue>
    </source>
</reference>
<dbReference type="EMBL" id="JAYKXN010000004">
    <property type="protein sequence ID" value="KAK7295695.1"/>
    <property type="molecule type" value="Genomic_DNA"/>
</dbReference>